<feature type="domain" description="YCII-related" evidence="2">
    <location>
        <begin position="20"/>
        <end position="87"/>
    </location>
</feature>
<gene>
    <name evidence="3" type="ORF">ACFQ21_14290</name>
</gene>
<accession>A0ABW3K3B7</accession>
<dbReference type="RefSeq" id="WP_377579913.1">
    <property type="nucleotide sequence ID" value="NZ_JBHTKA010000004.1"/>
</dbReference>
<protein>
    <submittedName>
        <fullName evidence="3">YciI family protein</fullName>
    </submittedName>
</protein>
<organism evidence="3 4">
    <name type="scientific">Ohtaekwangia kribbensis</name>
    <dbReference type="NCBI Taxonomy" id="688913"/>
    <lineage>
        <taxon>Bacteria</taxon>
        <taxon>Pseudomonadati</taxon>
        <taxon>Bacteroidota</taxon>
        <taxon>Cytophagia</taxon>
        <taxon>Cytophagales</taxon>
        <taxon>Fulvivirgaceae</taxon>
        <taxon>Ohtaekwangia</taxon>
    </lineage>
</organism>
<evidence type="ECO:0000313" key="3">
    <source>
        <dbReference type="EMBL" id="MFD1000490.1"/>
    </source>
</evidence>
<evidence type="ECO:0000256" key="1">
    <source>
        <dbReference type="ARBA" id="ARBA00007689"/>
    </source>
</evidence>
<evidence type="ECO:0000259" key="2">
    <source>
        <dbReference type="Pfam" id="PF03795"/>
    </source>
</evidence>
<dbReference type="Pfam" id="PF03795">
    <property type="entry name" value="YCII"/>
    <property type="match status" value="1"/>
</dbReference>
<dbReference type="InterPro" id="IPR011008">
    <property type="entry name" value="Dimeric_a/b-barrel"/>
</dbReference>
<dbReference type="Proteomes" id="UP001597112">
    <property type="component" value="Unassembled WGS sequence"/>
</dbReference>
<reference evidence="4" key="1">
    <citation type="journal article" date="2019" name="Int. J. Syst. Evol. Microbiol.">
        <title>The Global Catalogue of Microorganisms (GCM) 10K type strain sequencing project: providing services to taxonomists for standard genome sequencing and annotation.</title>
        <authorList>
            <consortium name="The Broad Institute Genomics Platform"/>
            <consortium name="The Broad Institute Genome Sequencing Center for Infectious Disease"/>
            <person name="Wu L."/>
            <person name="Ma J."/>
        </authorList>
    </citation>
    <scope>NUCLEOTIDE SEQUENCE [LARGE SCALE GENOMIC DNA]</scope>
    <source>
        <strain evidence="4">CCUG 58938</strain>
    </source>
</reference>
<name>A0ABW3K3B7_9BACT</name>
<comment type="caution">
    <text evidence="3">The sequence shown here is derived from an EMBL/GenBank/DDBJ whole genome shotgun (WGS) entry which is preliminary data.</text>
</comment>
<dbReference type="EMBL" id="JBHTKA010000004">
    <property type="protein sequence ID" value="MFD1000490.1"/>
    <property type="molecule type" value="Genomic_DNA"/>
</dbReference>
<sequence length="98" mass="11242">MNKKYYTLYLLPTRSDFAATMTEQEREIMLKHVAYWTDQMNKGVAIVFGPVFDPKETYGLGIVAVDDEAQVKELIANDPASQINRYEYHPMHAIVATK</sequence>
<evidence type="ECO:0000313" key="4">
    <source>
        <dbReference type="Proteomes" id="UP001597112"/>
    </source>
</evidence>
<dbReference type="InterPro" id="IPR005545">
    <property type="entry name" value="YCII"/>
</dbReference>
<dbReference type="SUPFAM" id="SSF54909">
    <property type="entry name" value="Dimeric alpha+beta barrel"/>
    <property type="match status" value="1"/>
</dbReference>
<keyword evidence="4" id="KW-1185">Reference proteome</keyword>
<comment type="similarity">
    <text evidence="1">Belongs to the YciI family.</text>
</comment>
<dbReference type="Gene3D" id="3.30.70.1060">
    <property type="entry name" value="Dimeric alpha+beta barrel"/>
    <property type="match status" value="1"/>
</dbReference>
<proteinExistence type="inferred from homology"/>